<name>A0AAE9K7Q3_9CAUD</name>
<evidence type="ECO:0000313" key="1">
    <source>
        <dbReference type="EMBL" id="UNY42225.1"/>
    </source>
</evidence>
<dbReference type="Proteomes" id="UP000831576">
    <property type="component" value="Segment"/>
</dbReference>
<dbReference type="EMBL" id="OM418631">
    <property type="protein sequence ID" value="UNY42225.1"/>
    <property type="molecule type" value="Genomic_DNA"/>
</dbReference>
<reference evidence="1" key="1">
    <citation type="journal article" date="2022" name="Food Microbiol.">
        <title>Lytic bacteriophages UFJF_PfDIW6 and UFJF_PfSW6 prevent Pseudomonas fluorescens growth in vitro and the proteolytic-caused spoilage of raw milk during chilled storage.</title>
        <authorList>
            <person name="Nascimento E.C.D."/>
            <person name="Sabino M.C."/>
            <person name="Corguinha L.D.R."/>
            <person name="Targino B.N."/>
            <person name="Lange C.C."/>
            <person name="Pinto C.L.O."/>
            <person name="Pinto P.F."/>
            <person name="Vidigal P.M.P."/>
            <person name="Sant'Ana A.S."/>
            <person name="Hungaro H.M."/>
        </authorList>
    </citation>
    <scope>NUCLEOTIDE SEQUENCE</scope>
</reference>
<keyword evidence="2" id="KW-1185">Reference proteome</keyword>
<gene>
    <name evidence="1" type="ORF">UFJFPfDIW6_00017</name>
</gene>
<protein>
    <submittedName>
        <fullName evidence="1">Tail spike protein</fullName>
    </submittedName>
</protein>
<dbReference type="InterPro" id="IPR036514">
    <property type="entry name" value="SGNH_hydro_sf"/>
</dbReference>
<dbReference type="SUPFAM" id="SSF52266">
    <property type="entry name" value="SGNH hydrolase"/>
    <property type="match status" value="1"/>
</dbReference>
<reference evidence="1" key="2">
    <citation type="journal article" date="2022" name="Viruses">
        <title>Genomic characterization of UFJF_PfDIW6: a novel lytic Pseudomonas fluorescens-phage with potential for biocontrol in the dairy industry.</title>
        <authorList>
            <person name="Hungaro H.M."/>
            <person name="Vidigal P.M.P."/>
            <person name="Nascimento E.C."/>
            <person name="Oliveira F.G.C."/>
            <person name="Gontijo M.T.P."/>
            <person name="Lopez M.E.S."/>
        </authorList>
    </citation>
    <scope>NUCLEOTIDE SEQUENCE</scope>
</reference>
<sequence length="716" mass="77457">MTVSTIGSVAEFDTNGVTTNYPFYFKFLANEDLVVTYVNPAGVSSVLTLGTNYTVNGAGNEQGGSIVTTSALAGPGQLIVSREMDAFQQTSLRNQGKFLAETHEDVFDKLTMLIQQGFSIFKRALTRPFGRDYFYAENRRITDVKDPVEPQDAVTKKWSLVFLGDLVSAIQGPINNALNIFYRAPDLTAHVVQDLSGPDGARLIGDGAGTVKDTLNSLAAEDVALQDNIDAVSLAADTGNFGKNVMFSKVRARIFAGAPFMHVLGDSISHGAFADDWYRNGWVNLFKRMLNVELGTYSYGVTPLLPFTNPVTGASNADIHDVLIGAHWLLYDTIPDVPTGASWITRTTAAQMDITVPTFQDVAVIYYAQNPSGGSFEILINGTPLTTINTSSATRNSFVGYGFALADNGLGSCKITIRTTSAAEVEITGIGYYKTANQAVLQNMSQSGRKLINTSQACVQRLMGESALFVMALGVNDFYDHQNDDVKFAAFTQVIDWLIQYANQYEVPVVVPDFVWYLGPENRTRAQLRRLAKQTKGVYIPFPDFFMKNSIVPNSAYMVETLNLFTNDLHPNVAGHKFIAETIAKKIGLSVSSKKQVLDYHDWWFPLALNPASGVTNKSTSAPQVSAIKNQGGQVLVRLNLTGLAGAVTKGVALGYPSRAGVQFDVPVTTQLTPTNTGVSQGVCIVNAAGVSVLTNAQNATADHQLFLSVPRSVGQ</sequence>
<evidence type="ECO:0000313" key="2">
    <source>
        <dbReference type="Proteomes" id="UP000831576"/>
    </source>
</evidence>
<proteinExistence type="predicted"/>
<organism evidence="1 2">
    <name type="scientific">Pseudomonas phage UFJF_PfDIW6</name>
    <dbReference type="NCBI Taxonomy" id="2927622"/>
    <lineage>
        <taxon>Viruses</taxon>
        <taxon>Duplodnaviria</taxon>
        <taxon>Heunggongvirae</taxon>
        <taxon>Uroviricota</taxon>
        <taxon>Caudoviricetes</taxon>
        <taxon>Purivirus</taxon>
        <taxon>Purivirus UFJFPfDIW6</taxon>
    </lineage>
</organism>
<dbReference type="Gene3D" id="3.40.50.1110">
    <property type="entry name" value="SGNH hydrolase"/>
    <property type="match status" value="1"/>
</dbReference>
<accession>A0AAE9K7Q3</accession>